<feature type="compositionally biased region" description="Basic and acidic residues" evidence="1">
    <location>
        <begin position="156"/>
        <end position="166"/>
    </location>
</feature>
<reference evidence="3" key="1">
    <citation type="journal article" date="2011" name="Nature">
        <title>Genome sequence and analysis of the tuber crop potato.</title>
        <authorList>
            <consortium name="The Potato Genome Sequencing Consortium"/>
        </authorList>
    </citation>
    <scope>NUCLEOTIDE SEQUENCE [LARGE SCALE GENOMIC DNA]</scope>
    <source>
        <strain evidence="3">cv. DM1-3 516 R44</strain>
    </source>
</reference>
<name>M1DCG1_SOLTU</name>
<dbReference type="AlphaFoldDB" id="M1DCG1"/>
<feature type="compositionally biased region" description="Low complexity" evidence="1">
    <location>
        <begin position="41"/>
        <end position="51"/>
    </location>
</feature>
<reference evidence="2" key="2">
    <citation type="submission" date="2015-06" db="UniProtKB">
        <authorList>
            <consortium name="EnsemblPlants"/>
        </authorList>
    </citation>
    <scope>IDENTIFICATION</scope>
    <source>
        <strain evidence="2">DM1-3 516 R44</strain>
    </source>
</reference>
<dbReference type="EnsemblPlants" id="PGSC0003DMT400086768">
    <property type="protein sequence ID" value="PGSC0003DMT400086768"/>
    <property type="gene ID" value="PGSC0003DMG400036339"/>
</dbReference>
<keyword evidence="3" id="KW-1185">Reference proteome</keyword>
<feature type="region of interest" description="Disordered" evidence="1">
    <location>
        <begin position="26"/>
        <end position="51"/>
    </location>
</feature>
<evidence type="ECO:0000313" key="2">
    <source>
        <dbReference type="EnsemblPlants" id="PGSC0003DMT400086768"/>
    </source>
</evidence>
<dbReference type="PaxDb" id="4113-PGSC0003DMT400086768"/>
<evidence type="ECO:0000256" key="1">
    <source>
        <dbReference type="SAM" id="MobiDB-lite"/>
    </source>
</evidence>
<accession>M1DCG1</accession>
<evidence type="ECO:0000313" key="3">
    <source>
        <dbReference type="Proteomes" id="UP000011115"/>
    </source>
</evidence>
<dbReference type="InParanoid" id="M1DCG1"/>
<dbReference type="Gramene" id="PGSC0003DMT400086768">
    <property type="protein sequence ID" value="PGSC0003DMT400086768"/>
    <property type="gene ID" value="PGSC0003DMG400036339"/>
</dbReference>
<dbReference type="Proteomes" id="UP000011115">
    <property type="component" value="Unassembled WGS sequence"/>
</dbReference>
<sequence length="188" mass="20689">MIQTTLVDAVTPLSATTDVLTTRITESRPRGKCHGQGAKAPPSLQLLPQPSGEGPRVMVLTTAREDGCGLALAMKVWPSLFLATASNFTSITTVRGHDHDHGSQMPPKSSHCPNLHERDHELWSLPRVVVLTMACEDGRDTWTGSLSIWIDEQSKDTNLQKETKRAERMKKSKPGDHQVHLVSHRMAA</sequence>
<protein>
    <submittedName>
        <fullName evidence="2">Uncharacterized protein</fullName>
    </submittedName>
</protein>
<feature type="region of interest" description="Disordered" evidence="1">
    <location>
        <begin position="156"/>
        <end position="188"/>
    </location>
</feature>
<dbReference type="HOGENOM" id="CLU_1443366_0_0_1"/>
<organism evidence="2 3">
    <name type="scientific">Solanum tuberosum</name>
    <name type="common">Potato</name>
    <dbReference type="NCBI Taxonomy" id="4113"/>
    <lineage>
        <taxon>Eukaryota</taxon>
        <taxon>Viridiplantae</taxon>
        <taxon>Streptophyta</taxon>
        <taxon>Embryophyta</taxon>
        <taxon>Tracheophyta</taxon>
        <taxon>Spermatophyta</taxon>
        <taxon>Magnoliopsida</taxon>
        <taxon>eudicotyledons</taxon>
        <taxon>Gunneridae</taxon>
        <taxon>Pentapetalae</taxon>
        <taxon>asterids</taxon>
        <taxon>lamiids</taxon>
        <taxon>Solanales</taxon>
        <taxon>Solanaceae</taxon>
        <taxon>Solanoideae</taxon>
        <taxon>Solaneae</taxon>
        <taxon>Solanum</taxon>
    </lineage>
</organism>
<proteinExistence type="predicted"/>